<dbReference type="HOGENOM" id="CLU_041125_3_1_0"/>
<dbReference type="RefSeq" id="WP_014433879.1">
    <property type="nucleotide sequence ID" value="NC_017079.1"/>
</dbReference>
<name>I0I5W2_CALAS</name>
<dbReference type="Pfam" id="PF13565">
    <property type="entry name" value="HTH_32"/>
    <property type="match status" value="1"/>
</dbReference>
<accession>I0I5W2</accession>
<dbReference type="Proteomes" id="UP000007880">
    <property type="component" value="Chromosome"/>
</dbReference>
<dbReference type="InterPro" id="IPR009057">
    <property type="entry name" value="Homeodomain-like_sf"/>
</dbReference>
<gene>
    <name evidence="1" type="ordered locus">CLDAP_26100</name>
</gene>
<dbReference type="eggNOG" id="COG3415">
    <property type="taxonomic scope" value="Bacteria"/>
</dbReference>
<organism evidence="1 2">
    <name type="scientific">Caldilinea aerophila (strain DSM 14535 / JCM 11387 / NBRC 104270 / STL-6-O1)</name>
    <dbReference type="NCBI Taxonomy" id="926550"/>
    <lineage>
        <taxon>Bacteria</taxon>
        <taxon>Bacillati</taxon>
        <taxon>Chloroflexota</taxon>
        <taxon>Caldilineae</taxon>
        <taxon>Caldilineales</taxon>
        <taxon>Caldilineaceae</taxon>
        <taxon>Caldilinea</taxon>
    </lineage>
</organism>
<dbReference type="AlphaFoldDB" id="I0I5W2"/>
<protein>
    <submittedName>
        <fullName evidence="1">Putative GntR family transcriptional regulator</fullName>
    </submittedName>
</protein>
<evidence type="ECO:0000313" key="2">
    <source>
        <dbReference type="Proteomes" id="UP000007880"/>
    </source>
</evidence>
<proteinExistence type="predicted"/>
<reference evidence="1 2" key="1">
    <citation type="submission" date="2012-02" db="EMBL/GenBank/DDBJ databases">
        <title>Complete genome sequence of Caldilinea aerophila DSM 14535 (= NBRC 102666).</title>
        <authorList>
            <person name="Oguchi A."/>
            <person name="Hosoyama A."/>
            <person name="Sekine M."/>
            <person name="Fukai R."/>
            <person name="Kato Y."/>
            <person name="Nakamura S."/>
            <person name="Hanada S."/>
            <person name="Yamazaki S."/>
            <person name="Fujita N."/>
        </authorList>
    </citation>
    <scope>NUCLEOTIDE SEQUENCE [LARGE SCALE GENOMIC DNA]</scope>
    <source>
        <strain evidence="2">DSM 14535 / JCM 11387 / NBRC 104270 / STL-6-O1</strain>
    </source>
</reference>
<keyword evidence="2" id="KW-1185">Reference proteome</keyword>
<dbReference type="STRING" id="926550.CLDAP_26100"/>
<dbReference type="EMBL" id="AP012337">
    <property type="protein sequence ID" value="BAM00650.1"/>
    <property type="molecule type" value="Genomic_DNA"/>
</dbReference>
<evidence type="ECO:0000313" key="1">
    <source>
        <dbReference type="EMBL" id="BAM00650.1"/>
    </source>
</evidence>
<dbReference type="OrthoDB" id="69748at2"/>
<sequence>MKKPVKLRTLTQEETVEIRRLAASRTEPFRLVQRARLIAAMLDDPNLYASEAGKRVGFRSPTMGVMWVRRFNEAGLAGLSDKKRGGRKPIHSQAVRSALIGLALQKPNTLGYPFKRWTLERLQRAFEEREGVHLSDSTIWTWMAEEGFAWKRQESWFHEAEKHDPQFVEKRGASSQLT</sequence>
<dbReference type="SUPFAM" id="SSF46689">
    <property type="entry name" value="Homeodomain-like"/>
    <property type="match status" value="1"/>
</dbReference>
<dbReference type="KEGG" id="cap:CLDAP_26100"/>